<reference evidence="1" key="2">
    <citation type="submission" date="2022-08" db="UniProtKB">
        <authorList>
            <consortium name="EnsemblMetazoa"/>
        </authorList>
    </citation>
    <scope>IDENTIFICATION</scope>
    <source>
        <strain evidence="1">STECLA/ALBI9_A</strain>
    </source>
</reference>
<dbReference type="AlphaFoldDB" id="A0A182FCK8"/>
<organism evidence="1 2">
    <name type="scientific">Anopheles albimanus</name>
    <name type="common">New world malaria mosquito</name>
    <dbReference type="NCBI Taxonomy" id="7167"/>
    <lineage>
        <taxon>Eukaryota</taxon>
        <taxon>Metazoa</taxon>
        <taxon>Ecdysozoa</taxon>
        <taxon>Arthropoda</taxon>
        <taxon>Hexapoda</taxon>
        <taxon>Insecta</taxon>
        <taxon>Pterygota</taxon>
        <taxon>Neoptera</taxon>
        <taxon>Endopterygota</taxon>
        <taxon>Diptera</taxon>
        <taxon>Nematocera</taxon>
        <taxon>Culicoidea</taxon>
        <taxon>Culicidae</taxon>
        <taxon>Anophelinae</taxon>
        <taxon>Anopheles</taxon>
    </lineage>
</organism>
<reference evidence="1 2" key="1">
    <citation type="journal article" date="2017" name="G3 (Bethesda)">
        <title>The Physical Genome Mapping of Anopheles albimanus Corrected Scaffold Misassemblies and Identified Interarm Rearrangements in Genus Anopheles.</title>
        <authorList>
            <person name="Artemov G.N."/>
            <person name="Peery A.N."/>
            <person name="Jiang X."/>
            <person name="Tu Z."/>
            <person name="Stegniy V.N."/>
            <person name="Sharakhova M.V."/>
            <person name="Sharakhov I.V."/>
        </authorList>
    </citation>
    <scope>NUCLEOTIDE SEQUENCE [LARGE SCALE GENOMIC DNA]</scope>
    <source>
        <strain evidence="1 2">ALBI9_A</strain>
    </source>
</reference>
<sequence length="363" mass="40553">MTTTATEPTQISASEVNLFFPFMTTWCQWQLVLTGQPRHCDDVGDVTEDGREQHQPEQQLSDHEHVLGLRAGPRQIADCGEGERAPVVALQVLLHHVRRLRVVEDPVLRAETIVLIDNVVEAAVPVEDDEQIVDERGRAEQVRVVGVPLRPIHERPEPVDLDEPERAQDRVEADREVQEVERQQTQAVDVEGGRVHVVLPELGRVRLQHTVLEVAGPEVEQYVDEVQEVGEVVKAEPHHDRLAVDLLEREPIDDDPEVVQERHRHHHRPVVAEAAGRIEHERPPAAIRFARRAEQRLVARFQLAPLALPVLARQIHLRGGGRHMGVQGAGGGGGGSADGREAVARREEPLLRYALAELRPGHA</sequence>
<proteinExistence type="predicted"/>
<evidence type="ECO:0000313" key="1">
    <source>
        <dbReference type="EnsemblMetazoa" id="AALB004243-PA"/>
    </source>
</evidence>
<evidence type="ECO:0000313" key="2">
    <source>
        <dbReference type="Proteomes" id="UP000069272"/>
    </source>
</evidence>
<dbReference type="VEuPathDB" id="VectorBase:AALB004243"/>
<keyword evidence="2" id="KW-1185">Reference proteome</keyword>
<dbReference type="EnsemblMetazoa" id="AALB004243-RA">
    <property type="protein sequence ID" value="AALB004243-PA"/>
    <property type="gene ID" value="AALB004243"/>
</dbReference>
<dbReference type="Proteomes" id="UP000069272">
    <property type="component" value="Chromosome 3L"/>
</dbReference>
<accession>A0A182FCK8</accession>
<protein>
    <submittedName>
        <fullName evidence="1">Uncharacterized protein</fullName>
    </submittedName>
</protein>
<name>A0A182FCK8_ANOAL</name>